<dbReference type="RefSeq" id="WP_009144246.1">
    <property type="nucleotide sequence ID" value="NZ_GL831071.1"/>
</dbReference>
<accession>E8LMV8</accession>
<reference evidence="1 2" key="1">
    <citation type="submission" date="2011-01" db="EMBL/GenBank/DDBJ databases">
        <authorList>
            <person name="Weinstock G."/>
            <person name="Sodergren E."/>
            <person name="Clifton S."/>
            <person name="Fulton L."/>
            <person name="Fulton B."/>
            <person name="Courtney L."/>
            <person name="Fronick C."/>
            <person name="Harrison M."/>
            <person name="Strong C."/>
            <person name="Farmer C."/>
            <person name="Delahaunty K."/>
            <person name="Markovic C."/>
            <person name="Hall O."/>
            <person name="Minx P."/>
            <person name="Tomlinson C."/>
            <person name="Mitreva M."/>
            <person name="Hou S."/>
            <person name="Chen J."/>
            <person name="Wollam A."/>
            <person name="Pepin K.H."/>
            <person name="Johnson M."/>
            <person name="Bhonagiri V."/>
            <person name="Zhang X."/>
            <person name="Suruliraj S."/>
            <person name="Warren W."/>
            <person name="Chinwalla A."/>
            <person name="Mardis E.R."/>
            <person name="Wilson R.K."/>
        </authorList>
    </citation>
    <scope>NUCLEOTIDE SEQUENCE [LARGE SCALE GENOMIC DNA]</scope>
    <source>
        <strain evidence="2">DSM 22608 / JCM 16073 / KCTC 15190 / YIT 12066</strain>
    </source>
</reference>
<organism evidence="1 2">
    <name type="scientific">Succinatimonas hippei (strain DSM 22608 / JCM 16073 / KCTC 15190 / YIT 12066)</name>
    <dbReference type="NCBI Taxonomy" id="762983"/>
    <lineage>
        <taxon>Bacteria</taxon>
        <taxon>Pseudomonadati</taxon>
        <taxon>Pseudomonadota</taxon>
        <taxon>Gammaproteobacteria</taxon>
        <taxon>Aeromonadales</taxon>
        <taxon>Succinivibrionaceae</taxon>
        <taxon>Succinatimonas</taxon>
    </lineage>
</organism>
<keyword evidence="2" id="KW-1185">Reference proteome</keyword>
<dbReference type="InterPro" id="IPR008979">
    <property type="entry name" value="Galactose-bd-like_sf"/>
</dbReference>
<evidence type="ECO:0000313" key="2">
    <source>
        <dbReference type="Proteomes" id="UP000018458"/>
    </source>
</evidence>
<dbReference type="PANTHER" id="PTHR36848:SF2">
    <property type="entry name" value="SECRETED PROTEIN"/>
    <property type="match status" value="1"/>
</dbReference>
<proteinExistence type="predicted"/>
<dbReference type="STRING" id="762983.HMPREF9444_02106"/>
<dbReference type="PANTHER" id="PTHR36848">
    <property type="entry name" value="DNA-BINDING PROTEIN (PUTATIVE SECRETED PROTEIN)-RELATED"/>
    <property type="match status" value="1"/>
</dbReference>
<comment type="caution">
    <text evidence="1">The sequence shown here is derived from an EMBL/GenBank/DDBJ whole genome shotgun (WGS) entry which is preliminary data.</text>
</comment>
<dbReference type="eggNOG" id="COG3250">
    <property type="taxonomic scope" value="Bacteria"/>
</dbReference>
<dbReference type="EMBL" id="AEVO01000150">
    <property type="protein sequence ID" value="EFY06134.1"/>
    <property type="molecule type" value="Genomic_DNA"/>
</dbReference>
<protein>
    <recommendedName>
        <fullName evidence="3">Glycosyl hydrolase family 2, sugar binding domain protein</fullName>
    </recommendedName>
</protein>
<dbReference type="OrthoDB" id="9761519at2"/>
<sequence length="898" mass="102453">MCKVRGKLAERIKHPDKWHLPACYWFWQRIPACDEIDAKLKELKSGGFGSFQIAARLATPINDYLSDRFLTAYRYCADRARELKLMMGIYDDYNWQSGHAGGLCVKLDPTVKERHLFWSLKNIDDSDAYAELKISSISSGDAQCLFEIGKNWIYEGGKALWDEWEIVGVYNFTADGKKLAILDKTQFDCCCDDQGIKIKVKKEFLPYLNSESKLALFAAARCKSSRMVNYLLPQTAQAFIKTTYEPYAKALGDHLGTTVRYTFFDQPHSCFYQWRENTSQVRSSLMFSKEFSDLLSAGGELEKAHCLISLLGDYFNDSAAKRCCVFETYAHLAFRNYFEPLRKWCSDHNLLFSGHEVLGHVHSWNFADTVITEDNRCNFALDYFALDALRDITAVDAKNSISQISAKMGDSVARANGRSGCILEQYYGREEKGSHFGAGFWELKPLELYAQVMRHHILGMRQFLMHAFYLDDGTLDNDEIFKNPRLDFSPGINFEPWYRPFFTKICKDSAIVAEFLDAGNPVFDLAIFYPRRNFYVSGMNREYGSICADVAKYLSTHAYDYLFLDEDYLDKAHVENGKLILGKESFSALLLPDVKVVKSAKTLKLIKEFAEDGLKIFFVGSLPRIVAYGEDDEAAREVSDLISDLLVHPIDFSLEELNEAYAPKLEKALSFLKEERIHLEFSPRKDPVWSKILRTDDGYALCIFNDSHNYLALNIVGDKSSLLSKLDFSGAEFAKESYKQRVHSVFLNPYEIACFILSDFDKEIYRTLKDGWSVTTVEREFCPISVECGLEKQGFENFAGKALYQINFLLESSCKEAKLLLPSCHDGVKIYLNKVLVGQSLGQDYCFSLNTELKIGANLLEIELYTSAANYYYQHSKWRKSGPDSCGILAAPILKLIM</sequence>
<dbReference type="InterPro" id="IPR053161">
    <property type="entry name" value="Ulvan_degrading_GH"/>
</dbReference>
<dbReference type="Proteomes" id="UP000018458">
    <property type="component" value="Unassembled WGS sequence"/>
</dbReference>
<evidence type="ECO:0000313" key="1">
    <source>
        <dbReference type="EMBL" id="EFY06134.1"/>
    </source>
</evidence>
<evidence type="ECO:0008006" key="3">
    <source>
        <dbReference type="Google" id="ProtNLM"/>
    </source>
</evidence>
<dbReference type="AlphaFoldDB" id="E8LMV8"/>
<gene>
    <name evidence="1" type="ORF">HMPREF9444_02106</name>
</gene>
<dbReference type="SUPFAM" id="SSF49785">
    <property type="entry name" value="Galactose-binding domain-like"/>
    <property type="match status" value="1"/>
</dbReference>
<dbReference type="HOGENOM" id="CLU_330357_0_0_6"/>
<name>E8LMV8_SUCHY</name>